<dbReference type="AlphaFoldDB" id="A0A1L7RC31"/>
<dbReference type="EC" id="5.4.99.5" evidence="4"/>
<evidence type="ECO:0000313" key="4">
    <source>
        <dbReference type="EMBL" id="CED91475.1"/>
    </source>
</evidence>
<organism evidence="4">
    <name type="scientific">Actinomyces succiniciruminis</name>
    <dbReference type="NCBI Taxonomy" id="1522002"/>
    <lineage>
        <taxon>Bacteria</taxon>
        <taxon>Bacillati</taxon>
        <taxon>Actinomycetota</taxon>
        <taxon>Actinomycetes</taxon>
        <taxon>Actinomycetales</taxon>
        <taxon>Actinomycetaceae</taxon>
        <taxon>Actinomyces</taxon>
    </lineage>
</organism>
<dbReference type="PANTHER" id="PTHR38041:SF1">
    <property type="entry name" value="CHORISMATE MUTASE"/>
    <property type="match status" value="1"/>
</dbReference>
<protein>
    <submittedName>
        <fullName evidence="4">Chorismate mutase type II</fullName>
        <ecNumber evidence="4">5.4.99.5</ecNumber>
    </submittedName>
</protein>
<gene>
    <name evidence="4" type="ORF">AAM4_1643</name>
</gene>
<dbReference type="InterPro" id="IPR036979">
    <property type="entry name" value="CM_dom_sf"/>
</dbReference>
<dbReference type="GO" id="GO:0004106">
    <property type="term" value="F:chorismate mutase activity"/>
    <property type="evidence" value="ECO:0007669"/>
    <property type="project" value="UniProtKB-EC"/>
</dbReference>
<feature type="region of interest" description="Disordered" evidence="2">
    <location>
        <begin position="1"/>
        <end position="23"/>
    </location>
</feature>
<sequence length="118" mass="12894">MSTQLPQPQAGPGAPLGTPAPVPPQLAAYRATIDNLDAALIHLLAERFRCTRQVGRLKAELHLPPSDPAREEQQVARLRALAEEAGLDPVFAEKFFAFIVAEVIRHHEAIRDGKEGDE</sequence>
<dbReference type="InterPro" id="IPR002701">
    <property type="entry name" value="CM_II_prokaryot"/>
</dbReference>
<feature type="compositionally biased region" description="Low complexity" evidence="2">
    <location>
        <begin position="1"/>
        <end position="17"/>
    </location>
</feature>
<dbReference type="InterPro" id="IPR036263">
    <property type="entry name" value="Chorismate_II_sf"/>
</dbReference>
<reference evidence="4" key="1">
    <citation type="submission" date="2014-07" db="EMBL/GenBank/DDBJ databases">
        <authorList>
            <person name="Zhang J.E."/>
            <person name="Yang H."/>
            <person name="Guo J."/>
            <person name="Deng Z."/>
            <person name="Luo H."/>
            <person name="Luo M."/>
            <person name="Zhao B."/>
        </authorList>
    </citation>
    <scope>NUCLEOTIDE SEQUENCE</scope>
    <source>
        <strain evidence="4">AM4</strain>
    </source>
</reference>
<dbReference type="PROSITE" id="PS51168">
    <property type="entry name" value="CHORISMATE_MUT_2"/>
    <property type="match status" value="1"/>
</dbReference>
<dbReference type="SMART" id="SM00830">
    <property type="entry name" value="CM_2"/>
    <property type="match status" value="1"/>
</dbReference>
<dbReference type="SUPFAM" id="SSF48600">
    <property type="entry name" value="Chorismate mutase II"/>
    <property type="match status" value="1"/>
</dbReference>
<proteinExistence type="predicted"/>
<dbReference type="Pfam" id="PF01817">
    <property type="entry name" value="CM_2"/>
    <property type="match status" value="1"/>
</dbReference>
<name>A0A1L7RC31_9ACTO</name>
<dbReference type="InterPro" id="IPR010951">
    <property type="entry name" value="CM_bact"/>
</dbReference>
<dbReference type="GO" id="GO:0009697">
    <property type="term" value="P:salicylic acid biosynthetic process"/>
    <property type="evidence" value="ECO:0007669"/>
    <property type="project" value="TreeGrafter"/>
</dbReference>
<dbReference type="EMBL" id="LK995510">
    <property type="protein sequence ID" value="CED91475.1"/>
    <property type="molecule type" value="Genomic_DNA"/>
</dbReference>
<keyword evidence="1 4" id="KW-0413">Isomerase</keyword>
<dbReference type="NCBIfam" id="NF006691">
    <property type="entry name" value="PRK09239.1"/>
    <property type="match status" value="1"/>
</dbReference>
<evidence type="ECO:0000259" key="3">
    <source>
        <dbReference type="PROSITE" id="PS51168"/>
    </source>
</evidence>
<evidence type="ECO:0000256" key="2">
    <source>
        <dbReference type="SAM" id="MobiDB-lite"/>
    </source>
</evidence>
<dbReference type="InterPro" id="IPR051331">
    <property type="entry name" value="Chorismate_mutase-related"/>
</dbReference>
<dbReference type="Gene3D" id="1.20.59.10">
    <property type="entry name" value="Chorismate mutase"/>
    <property type="match status" value="1"/>
</dbReference>
<accession>A0A1L7RC31</accession>
<dbReference type="GO" id="GO:0046417">
    <property type="term" value="P:chorismate metabolic process"/>
    <property type="evidence" value="ECO:0007669"/>
    <property type="project" value="InterPro"/>
</dbReference>
<dbReference type="NCBIfam" id="TIGR01795">
    <property type="entry name" value="CM_mono_cladeE"/>
    <property type="match status" value="1"/>
</dbReference>
<feature type="domain" description="Chorismate mutase" evidence="3">
    <location>
        <begin position="20"/>
        <end position="111"/>
    </location>
</feature>
<evidence type="ECO:0000256" key="1">
    <source>
        <dbReference type="ARBA" id="ARBA00023235"/>
    </source>
</evidence>
<dbReference type="PANTHER" id="PTHR38041">
    <property type="entry name" value="CHORISMATE MUTASE"/>
    <property type="match status" value="1"/>
</dbReference>
<dbReference type="RefSeq" id="WP_210580328.1">
    <property type="nucleotide sequence ID" value="NZ_LK995510.1"/>
</dbReference>